<feature type="region of interest" description="Disordered" evidence="1">
    <location>
        <begin position="134"/>
        <end position="197"/>
    </location>
</feature>
<dbReference type="Proteomes" id="UP001164746">
    <property type="component" value="Chromosome 15"/>
</dbReference>
<protein>
    <recommendedName>
        <fullName evidence="4">HMG box domain-containing protein</fullName>
    </recommendedName>
</protein>
<keyword evidence="3" id="KW-1185">Reference proteome</keyword>
<evidence type="ECO:0000313" key="3">
    <source>
        <dbReference type="Proteomes" id="UP001164746"/>
    </source>
</evidence>
<proteinExistence type="predicted"/>
<evidence type="ECO:0008006" key="4">
    <source>
        <dbReference type="Google" id="ProtNLM"/>
    </source>
</evidence>
<feature type="region of interest" description="Disordered" evidence="1">
    <location>
        <begin position="87"/>
        <end position="109"/>
    </location>
</feature>
<dbReference type="PROSITE" id="PS51257">
    <property type="entry name" value="PROKAR_LIPOPROTEIN"/>
    <property type="match status" value="1"/>
</dbReference>
<feature type="compositionally biased region" description="Basic and acidic residues" evidence="1">
    <location>
        <begin position="144"/>
        <end position="163"/>
    </location>
</feature>
<reference evidence="2" key="1">
    <citation type="submission" date="2022-11" db="EMBL/GenBank/DDBJ databases">
        <title>Centuries of genome instability and evolution in soft-shell clam transmissible cancer (bioRxiv).</title>
        <authorList>
            <person name="Hart S.F.M."/>
            <person name="Yonemitsu M.A."/>
            <person name="Giersch R.M."/>
            <person name="Beal B.F."/>
            <person name="Arriagada G."/>
            <person name="Davis B.W."/>
            <person name="Ostrander E.A."/>
            <person name="Goff S.P."/>
            <person name="Metzger M.J."/>
        </authorList>
    </citation>
    <scope>NUCLEOTIDE SEQUENCE</scope>
    <source>
        <strain evidence="2">MELC-2E11</strain>
        <tissue evidence="2">Siphon/mantle</tissue>
    </source>
</reference>
<evidence type="ECO:0000313" key="2">
    <source>
        <dbReference type="EMBL" id="WAR28238.1"/>
    </source>
</evidence>
<evidence type="ECO:0000256" key="1">
    <source>
        <dbReference type="SAM" id="MobiDB-lite"/>
    </source>
</evidence>
<dbReference type="EMBL" id="CP111026">
    <property type="protein sequence ID" value="WAR28238.1"/>
    <property type="molecule type" value="Genomic_DNA"/>
</dbReference>
<accession>A0ABY7G4Z7</accession>
<sequence length="197" mass="22305">MFRCLLNYSFNLIIWIYSCFPNMGKTTKRDPGTNKSDAVPKRPRFVPTIEKKTAKRVVLSGRDKKCDATQKSPLLLEFVSPVDKRRKVKRKTSSVTTQGKKSQRKGGQSPFFTAFAEMFKSEHQQHKKKKDDFFMVGAGWQKPSDAKDKKTIGTSDAHPDEPRSAVQPVPADEMPDGVDQPADLPDPNYRSLEQKLS</sequence>
<gene>
    <name evidence="2" type="ORF">MAR_013942</name>
</gene>
<organism evidence="2 3">
    <name type="scientific">Mya arenaria</name>
    <name type="common">Soft-shell clam</name>
    <dbReference type="NCBI Taxonomy" id="6604"/>
    <lineage>
        <taxon>Eukaryota</taxon>
        <taxon>Metazoa</taxon>
        <taxon>Spiralia</taxon>
        <taxon>Lophotrochozoa</taxon>
        <taxon>Mollusca</taxon>
        <taxon>Bivalvia</taxon>
        <taxon>Autobranchia</taxon>
        <taxon>Heteroconchia</taxon>
        <taxon>Euheterodonta</taxon>
        <taxon>Imparidentia</taxon>
        <taxon>Neoheterodontei</taxon>
        <taxon>Myida</taxon>
        <taxon>Myoidea</taxon>
        <taxon>Myidae</taxon>
        <taxon>Mya</taxon>
    </lineage>
</organism>
<name>A0ABY7G4Z7_MYAAR</name>